<dbReference type="EMBL" id="LT629755">
    <property type="protein sequence ID" value="SDR75160.1"/>
    <property type="molecule type" value="Genomic_DNA"/>
</dbReference>
<sequence>MPESVPVLRRPMTWLIVAAAVLVVAVVAVVAILLAPPASQQSAEPTAESRPSPAEQLAPAPVVVPEPEPVRDPRIPADCTAIYTTDWSGAFAPDYVLNPAWSTAEGAPALYGTSDATALPVLQETSQLTCGWLPPDGGDGTVGLVTNVAVVDEAQAGVVIGAYQAAGMDCYEESGGTRCVGEWEGVAGSAGESHFLREGLWIATRWDGPAVSGYTADIIAQLFA</sequence>
<reference evidence="3" key="3">
    <citation type="submission" date="2022-06" db="EMBL/GenBank/DDBJ databases">
        <title>Genomic Encyclopedia of Type Strains, Phase III (KMG-III): the genomes of soil and plant-associated and newly described type strains.</title>
        <authorList>
            <person name="Whitman W."/>
        </authorList>
    </citation>
    <scope>NUCLEOTIDE SEQUENCE</scope>
    <source>
        <strain evidence="3">CPCC 202695</strain>
    </source>
</reference>
<dbReference type="Proteomes" id="UP000893823">
    <property type="component" value="Unassembled WGS sequence"/>
</dbReference>
<reference evidence="4" key="1">
    <citation type="submission" date="2016-10" db="EMBL/GenBank/DDBJ databases">
        <authorList>
            <person name="de Groot N.N."/>
        </authorList>
    </citation>
    <scope>NUCLEOTIDE SEQUENCE [LARGE SCALE GENOMIC DNA]</scope>
    <source>
        <strain evidence="4">CPCC 202695</strain>
    </source>
</reference>
<dbReference type="Proteomes" id="UP000199482">
    <property type="component" value="Chromosome I"/>
</dbReference>
<keyword evidence="2" id="KW-0472">Membrane</keyword>
<dbReference type="STRING" id="589382.SAMN04489721_0176"/>
<keyword evidence="2" id="KW-0812">Transmembrane</keyword>
<name>A0A1H1LLD5_9MICO</name>
<protein>
    <submittedName>
        <fullName evidence="4">Uncharacterized protein</fullName>
    </submittedName>
</protein>
<dbReference type="RefSeq" id="WP_157674906.1">
    <property type="nucleotide sequence ID" value="NZ_BMDN01000005.1"/>
</dbReference>
<evidence type="ECO:0000256" key="1">
    <source>
        <dbReference type="SAM" id="MobiDB-lite"/>
    </source>
</evidence>
<organism evidence="4 5">
    <name type="scientific">Agromyces flavus</name>
    <dbReference type="NCBI Taxonomy" id="589382"/>
    <lineage>
        <taxon>Bacteria</taxon>
        <taxon>Bacillati</taxon>
        <taxon>Actinomycetota</taxon>
        <taxon>Actinomycetes</taxon>
        <taxon>Micrococcales</taxon>
        <taxon>Microbacteriaceae</taxon>
        <taxon>Agromyces</taxon>
    </lineage>
</organism>
<keyword evidence="6" id="KW-1185">Reference proteome</keyword>
<dbReference type="EMBL" id="SODL02000005">
    <property type="protein sequence ID" value="MCP2368547.1"/>
    <property type="molecule type" value="Genomic_DNA"/>
</dbReference>
<evidence type="ECO:0000313" key="5">
    <source>
        <dbReference type="Proteomes" id="UP000199482"/>
    </source>
</evidence>
<proteinExistence type="predicted"/>
<evidence type="ECO:0000313" key="6">
    <source>
        <dbReference type="Proteomes" id="UP000893823"/>
    </source>
</evidence>
<dbReference type="AlphaFoldDB" id="A0A1H1LLD5"/>
<feature type="transmembrane region" description="Helical" evidence="2">
    <location>
        <begin position="12"/>
        <end position="35"/>
    </location>
</feature>
<evidence type="ECO:0000313" key="4">
    <source>
        <dbReference type="EMBL" id="SDR75160.1"/>
    </source>
</evidence>
<gene>
    <name evidence="3" type="ORF">BCL57_002723</name>
    <name evidence="4" type="ORF">SAMN04489721_0176</name>
</gene>
<evidence type="ECO:0000313" key="3">
    <source>
        <dbReference type="EMBL" id="MCP2368547.1"/>
    </source>
</evidence>
<reference evidence="5" key="2">
    <citation type="submission" date="2016-10" db="EMBL/GenBank/DDBJ databases">
        <authorList>
            <person name="Varghese N."/>
            <person name="Submissions S."/>
        </authorList>
    </citation>
    <scope>NUCLEOTIDE SEQUENCE [LARGE SCALE GENOMIC DNA]</scope>
    <source>
        <strain evidence="5">CPCC 202695</strain>
    </source>
</reference>
<accession>A0A1H1LLD5</accession>
<keyword evidence="2" id="KW-1133">Transmembrane helix</keyword>
<evidence type="ECO:0000256" key="2">
    <source>
        <dbReference type="SAM" id="Phobius"/>
    </source>
</evidence>
<feature type="region of interest" description="Disordered" evidence="1">
    <location>
        <begin position="40"/>
        <end position="70"/>
    </location>
</feature>